<keyword evidence="1" id="KW-0175">Coiled coil</keyword>
<dbReference type="AlphaFoldDB" id="A0A8J6CAE4"/>
<dbReference type="OrthoDB" id="439411at2759"/>
<evidence type="ECO:0000313" key="2">
    <source>
        <dbReference type="EMBL" id="KAG8465444.1"/>
    </source>
</evidence>
<proteinExistence type="predicted"/>
<name>A0A8J6CAE4_DIALT</name>
<sequence length="344" mass="37422">MAADDALEIVRGALSVGAPTRLEDQRKAEKLRAELDQLAAHLDGAEDVGARFEGLAEAAAEARERLELLSLQPSSRRRLVDALWARKASTRSIDTLVSRLASCARQIDTTSSRAVTAATDAPEIAVRLEQARASTTEGPRASLPASNCRIAASALLASCMPARPGDADAGMTARAEVRAFVAEVARTFGKPIGINGDEHCATTVRELGVLVEHVKRQSSSWVGRRVDADCSWREVSGLEPKDVNLYDVNENLLKPLGAKLGVAYSELFARGQKREPKVFVSHAWLHPLLLTDEALKQHAEDRGYGEDEPIWICAFVIRQHAVNIDAIIDSPFFKVLKAREMTVS</sequence>
<evidence type="ECO:0000256" key="1">
    <source>
        <dbReference type="SAM" id="Coils"/>
    </source>
</evidence>
<feature type="coiled-coil region" evidence="1">
    <location>
        <begin position="21"/>
        <end position="72"/>
    </location>
</feature>
<organism evidence="2 3">
    <name type="scientific">Diacronema lutheri</name>
    <name type="common">Unicellular marine alga</name>
    <name type="synonym">Monochrysis lutheri</name>
    <dbReference type="NCBI Taxonomy" id="2081491"/>
    <lineage>
        <taxon>Eukaryota</taxon>
        <taxon>Haptista</taxon>
        <taxon>Haptophyta</taxon>
        <taxon>Pavlovophyceae</taxon>
        <taxon>Pavlovales</taxon>
        <taxon>Pavlovaceae</taxon>
        <taxon>Diacronema</taxon>
    </lineage>
</organism>
<reference evidence="2" key="1">
    <citation type="submission" date="2021-05" db="EMBL/GenBank/DDBJ databases">
        <title>The genome of the haptophyte Pavlova lutheri (Diacronema luteri, Pavlovales) - a model for lipid biosynthesis in eukaryotic algae.</title>
        <authorList>
            <person name="Hulatt C.J."/>
            <person name="Posewitz M.C."/>
        </authorList>
    </citation>
    <scope>NUCLEOTIDE SEQUENCE</scope>
    <source>
        <strain evidence="2">NIVA-4/92</strain>
    </source>
</reference>
<comment type="caution">
    <text evidence="2">The sequence shown here is derived from an EMBL/GenBank/DDBJ whole genome shotgun (WGS) entry which is preliminary data.</text>
</comment>
<keyword evidence="3" id="KW-1185">Reference proteome</keyword>
<protein>
    <submittedName>
        <fullName evidence="2">Uncharacterized protein</fullName>
    </submittedName>
</protein>
<evidence type="ECO:0000313" key="3">
    <source>
        <dbReference type="Proteomes" id="UP000751190"/>
    </source>
</evidence>
<dbReference type="EMBL" id="JAGTXO010000010">
    <property type="protein sequence ID" value="KAG8465444.1"/>
    <property type="molecule type" value="Genomic_DNA"/>
</dbReference>
<gene>
    <name evidence="2" type="ORF">KFE25_002751</name>
</gene>
<dbReference type="Proteomes" id="UP000751190">
    <property type="component" value="Unassembled WGS sequence"/>
</dbReference>
<accession>A0A8J6CAE4</accession>